<evidence type="ECO:0000256" key="6">
    <source>
        <dbReference type="ARBA" id="ARBA00022475"/>
    </source>
</evidence>
<dbReference type="CDD" id="cd05387">
    <property type="entry name" value="BY-kinase"/>
    <property type="match status" value="1"/>
</dbReference>
<evidence type="ECO:0000256" key="8">
    <source>
        <dbReference type="ARBA" id="ARBA00022679"/>
    </source>
</evidence>
<dbReference type="InterPro" id="IPR003856">
    <property type="entry name" value="LPS_length_determ_N"/>
</dbReference>
<feature type="transmembrane region" description="Helical" evidence="18">
    <location>
        <begin position="12"/>
        <end position="33"/>
    </location>
</feature>
<feature type="transmembrane region" description="Helical" evidence="18">
    <location>
        <begin position="176"/>
        <end position="195"/>
    </location>
</feature>
<keyword evidence="15" id="KW-0829">Tyrosine-protein kinase</keyword>
<evidence type="ECO:0000256" key="18">
    <source>
        <dbReference type="SAM" id="Phobius"/>
    </source>
</evidence>
<keyword evidence="8 21" id="KW-0808">Transferase</keyword>
<keyword evidence="6" id="KW-1003">Cell membrane</keyword>
<dbReference type="Pfam" id="PF02706">
    <property type="entry name" value="Wzz"/>
    <property type="match status" value="1"/>
</dbReference>
<keyword evidence="9 18" id="KW-0812">Transmembrane</keyword>
<dbReference type="GO" id="GO:0005524">
    <property type="term" value="F:ATP binding"/>
    <property type="evidence" value="ECO:0007669"/>
    <property type="project" value="UniProtKB-KW"/>
</dbReference>
<keyword evidence="7" id="KW-0997">Cell inner membrane</keyword>
<dbReference type="PANTHER" id="PTHR32309">
    <property type="entry name" value="TYROSINE-PROTEIN KINASE"/>
    <property type="match status" value="1"/>
</dbReference>
<evidence type="ECO:0000256" key="11">
    <source>
        <dbReference type="ARBA" id="ARBA00022777"/>
    </source>
</evidence>
<evidence type="ECO:0000313" key="21">
    <source>
        <dbReference type="EMBL" id="XCG62929.1"/>
    </source>
</evidence>
<comment type="subcellular location">
    <subcellularLocation>
        <location evidence="1">Cell inner membrane</location>
        <topology evidence="1">Multi-pass membrane protein</topology>
    </subcellularLocation>
</comment>
<dbReference type="NCBIfam" id="TIGR01007">
    <property type="entry name" value="eps_fam"/>
    <property type="match status" value="1"/>
</dbReference>
<keyword evidence="11" id="KW-0418">Kinase</keyword>
<dbReference type="AlphaFoldDB" id="A0AAU8DLR1"/>
<sequence>MDLQTFLRAIRKFWWGIAVLAVLGAVGGFGYAAQATPVYASTVTFVAITHPTSESANPLAGEQYAQQRVATYADVISTDRLAGAVLAAAPGLGLTPTYLTQHIAGSARADTVLLTATVDDADKDRSLQIATLVAKVFPEMTDAIESDNGTRQALLSFDVVDGPTLNPVPISPRTKLLIALGLVAGLILGMAIGLLREVLDNSVRSIDLLRTITDTPVLGVVFRSDPSGKGPVVMAQRARSVQAEAYRQLRTNLQFVDVDRPASIIVVTSSMPKEGKSTTATNLALAFAESGRRVLLIDADLRRPRIGEYLGLEGAVGLTNVLAGQVVFGDVAQNWGTQGLVVLPSGSIPPNPSELLGSKQMVDLLAHLRTQYDNVVIDTPPILPVTDAAVVGRSSDGVVVVVRHGHTRRAEIKRAVGILRGVDVRVLGCVLNDAPTKGADAQLRYGEYGYQQEPVARPGRLRRLLGRLRPGSRRAAERAEFSRSAGAATVGDVLAAELSLPDVHATGAGRHSATWASVVRESAEDERTEDAGAGVQQDPTTADTTETRVESDAAGADDEPAAPDWDAPVMHPVETSDPAAEAADPADTPDDDPASPAPVGDGDVREDVEESQDRAAAPNGAAPSGNGGHGGAAGQARDERAIAKQRALLRRQRS</sequence>
<evidence type="ECO:0000256" key="17">
    <source>
        <dbReference type="SAM" id="MobiDB-lite"/>
    </source>
</evidence>
<evidence type="ECO:0000256" key="14">
    <source>
        <dbReference type="ARBA" id="ARBA00023136"/>
    </source>
</evidence>
<evidence type="ECO:0000256" key="1">
    <source>
        <dbReference type="ARBA" id="ARBA00004429"/>
    </source>
</evidence>
<evidence type="ECO:0000256" key="4">
    <source>
        <dbReference type="ARBA" id="ARBA00008883"/>
    </source>
</evidence>
<evidence type="ECO:0000256" key="3">
    <source>
        <dbReference type="ARBA" id="ARBA00007316"/>
    </source>
</evidence>
<dbReference type="EC" id="2.7.10.2" evidence="5"/>
<evidence type="ECO:0000256" key="13">
    <source>
        <dbReference type="ARBA" id="ARBA00022989"/>
    </source>
</evidence>
<dbReference type="GO" id="GO:0004715">
    <property type="term" value="F:non-membrane spanning protein tyrosine kinase activity"/>
    <property type="evidence" value="ECO:0007669"/>
    <property type="project" value="UniProtKB-EC"/>
</dbReference>
<evidence type="ECO:0000256" key="16">
    <source>
        <dbReference type="ARBA" id="ARBA00051245"/>
    </source>
</evidence>
<evidence type="ECO:0000256" key="10">
    <source>
        <dbReference type="ARBA" id="ARBA00022741"/>
    </source>
</evidence>
<feature type="compositionally biased region" description="Low complexity" evidence="17">
    <location>
        <begin position="575"/>
        <end position="586"/>
    </location>
</feature>
<accession>A0AAU8DLR1</accession>
<feature type="region of interest" description="Disordered" evidence="17">
    <location>
        <begin position="507"/>
        <end position="654"/>
    </location>
</feature>
<dbReference type="PANTHER" id="PTHR32309:SF13">
    <property type="entry name" value="FERRIC ENTEROBACTIN TRANSPORT PROTEIN FEPE"/>
    <property type="match status" value="1"/>
</dbReference>
<evidence type="ECO:0000256" key="15">
    <source>
        <dbReference type="ARBA" id="ARBA00023137"/>
    </source>
</evidence>
<evidence type="ECO:0000256" key="2">
    <source>
        <dbReference type="ARBA" id="ARBA00006683"/>
    </source>
</evidence>
<evidence type="ECO:0000256" key="12">
    <source>
        <dbReference type="ARBA" id="ARBA00022840"/>
    </source>
</evidence>
<dbReference type="InterPro" id="IPR027417">
    <property type="entry name" value="P-loop_NTPase"/>
</dbReference>
<protein>
    <recommendedName>
        <fullName evidence="5">non-specific protein-tyrosine kinase</fullName>
        <ecNumber evidence="5">2.7.10.2</ecNumber>
    </recommendedName>
</protein>
<name>A0AAU8DLR1_9ACTN</name>
<comment type="catalytic activity">
    <reaction evidence="16">
        <text>L-tyrosyl-[protein] + ATP = O-phospho-L-tyrosyl-[protein] + ADP + H(+)</text>
        <dbReference type="Rhea" id="RHEA:10596"/>
        <dbReference type="Rhea" id="RHEA-COMP:10136"/>
        <dbReference type="Rhea" id="RHEA-COMP:20101"/>
        <dbReference type="ChEBI" id="CHEBI:15378"/>
        <dbReference type="ChEBI" id="CHEBI:30616"/>
        <dbReference type="ChEBI" id="CHEBI:46858"/>
        <dbReference type="ChEBI" id="CHEBI:61978"/>
        <dbReference type="ChEBI" id="CHEBI:456216"/>
        <dbReference type="EC" id="2.7.10.2"/>
    </reaction>
</comment>
<keyword evidence="10" id="KW-0547">Nucleotide-binding</keyword>
<evidence type="ECO:0000259" key="20">
    <source>
        <dbReference type="Pfam" id="PF13614"/>
    </source>
</evidence>
<dbReference type="InterPro" id="IPR050445">
    <property type="entry name" value="Bact_polysacc_biosynth/exp"/>
</dbReference>
<keyword evidence="14 18" id="KW-0472">Membrane</keyword>
<evidence type="ECO:0000256" key="5">
    <source>
        <dbReference type="ARBA" id="ARBA00011903"/>
    </source>
</evidence>
<organism evidence="21">
    <name type="scientific">Nakamurella sp. A5-74</name>
    <dbReference type="NCBI Taxonomy" id="3158264"/>
    <lineage>
        <taxon>Bacteria</taxon>
        <taxon>Bacillati</taxon>
        <taxon>Actinomycetota</taxon>
        <taxon>Actinomycetes</taxon>
        <taxon>Nakamurellales</taxon>
        <taxon>Nakamurellaceae</taxon>
        <taxon>Nakamurella</taxon>
    </lineage>
</organism>
<reference evidence="21" key="1">
    <citation type="submission" date="2024-05" db="EMBL/GenBank/DDBJ databases">
        <authorList>
            <person name="Cai S.Y."/>
            <person name="Jin L.M."/>
            <person name="Li H.R."/>
        </authorList>
    </citation>
    <scope>NUCLEOTIDE SEQUENCE</scope>
    <source>
        <strain evidence="21">A5-74</strain>
    </source>
</reference>
<gene>
    <name evidence="21" type="ORF">ABLG96_17165</name>
</gene>
<dbReference type="RefSeq" id="WP_353648544.1">
    <property type="nucleotide sequence ID" value="NZ_CP159218.1"/>
</dbReference>
<dbReference type="FunFam" id="3.40.50.300:FF:000527">
    <property type="entry name" value="Tyrosine-protein kinase etk"/>
    <property type="match status" value="1"/>
</dbReference>
<keyword evidence="13 18" id="KW-1133">Transmembrane helix</keyword>
<evidence type="ECO:0000256" key="7">
    <source>
        <dbReference type="ARBA" id="ARBA00022519"/>
    </source>
</evidence>
<dbReference type="GO" id="GO:0005886">
    <property type="term" value="C:plasma membrane"/>
    <property type="evidence" value="ECO:0007669"/>
    <property type="project" value="UniProtKB-SubCell"/>
</dbReference>
<evidence type="ECO:0000259" key="19">
    <source>
        <dbReference type="Pfam" id="PF02706"/>
    </source>
</evidence>
<dbReference type="SUPFAM" id="SSF52540">
    <property type="entry name" value="P-loop containing nucleoside triphosphate hydrolases"/>
    <property type="match status" value="1"/>
</dbReference>
<dbReference type="Gene3D" id="3.40.50.300">
    <property type="entry name" value="P-loop containing nucleotide triphosphate hydrolases"/>
    <property type="match status" value="1"/>
</dbReference>
<feature type="domain" description="Polysaccharide chain length determinant N-terminal" evidence="19">
    <location>
        <begin position="1"/>
        <end position="87"/>
    </location>
</feature>
<keyword evidence="12" id="KW-0067">ATP-binding</keyword>
<feature type="domain" description="AAA" evidence="20">
    <location>
        <begin position="274"/>
        <end position="403"/>
    </location>
</feature>
<comment type="similarity">
    <text evidence="2">Belongs to the CpsC/CapA family.</text>
</comment>
<dbReference type="EMBL" id="CP159218">
    <property type="protein sequence ID" value="XCG62929.1"/>
    <property type="molecule type" value="Genomic_DNA"/>
</dbReference>
<comment type="similarity">
    <text evidence="3">Belongs to the CpsD/CapB family.</text>
</comment>
<dbReference type="Pfam" id="PF13614">
    <property type="entry name" value="AAA_31"/>
    <property type="match status" value="1"/>
</dbReference>
<dbReference type="InterPro" id="IPR025669">
    <property type="entry name" value="AAA_dom"/>
</dbReference>
<dbReference type="InterPro" id="IPR005702">
    <property type="entry name" value="Wzc-like_C"/>
</dbReference>
<dbReference type="GO" id="GO:0042802">
    <property type="term" value="F:identical protein binding"/>
    <property type="evidence" value="ECO:0007669"/>
    <property type="project" value="UniProtKB-ARBA"/>
</dbReference>
<proteinExistence type="inferred from homology"/>
<evidence type="ECO:0000256" key="9">
    <source>
        <dbReference type="ARBA" id="ARBA00022692"/>
    </source>
</evidence>
<comment type="similarity">
    <text evidence="4">Belongs to the etk/wzc family.</text>
</comment>
<feature type="compositionally biased region" description="Low complexity" evidence="17">
    <location>
        <begin position="615"/>
        <end position="624"/>
    </location>
</feature>